<dbReference type="InterPro" id="IPR050833">
    <property type="entry name" value="Poly_Biosynth_Transport"/>
</dbReference>
<evidence type="ECO:0000256" key="2">
    <source>
        <dbReference type="ARBA" id="ARBA00007430"/>
    </source>
</evidence>
<evidence type="ECO:0000256" key="1">
    <source>
        <dbReference type="ARBA" id="ARBA00004651"/>
    </source>
</evidence>
<keyword evidence="5 7" id="KW-1133">Transmembrane helix</keyword>
<name>A0A411YG91_9ACTN</name>
<dbReference type="Pfam" id="PF13440">
    <property type="entry name" value="Polysacc_synt_3"/>
    <property type="match status" value="1"/>
</dbReference>
<gene>
    <name evidence="8" type="ORF">ER308_12460</name>
</gene>
<accession>A0A411YG91</accession>
<comment type="subcellular location">
    <subcellularLocation>
        <location evidence="1">Cell membrane</location>
        <topology evidence="1">Multi-pass membrane protein</topology>
    </subcellularLocation>
</comment>
<keyword evidence="6 7" id="KW-0472">Membrane</keyword>
<evidence type="ECO:0000256" key="7">
    <source>
        <dbReference type="SAM" id="Phobius"/>
    </source>
</evidence>
<evidence type="ECO:0000256" key="6">
    <source>
        <dbReference type="ARBA" id="ARBA00023136"/>
    </source>
</evidence>
<proteinExistence type="inferred from homology"/>
<evidence type="ECO:0000313" key="8">
    <source>
        <dbReference type="EMBL" id="QBI20295.1"/>
    </source>
</evidence>
<evidence type="ECO:0000256" key="4">
    <source>
        <dbReference type="ARBA" id="ARBA00022692"/>
    </source>
</evidence>
<feature type="transmembrane region" description="Helical" evidence="7">
    <location>
        <begin position="332"/>
        <end position="355"/>
    </location>
</feature>
<dbReference type="CDD" id="cd13127">
    <property type="entry name" value="MATE_tuaB_like"/>
    <property type="match status" value="1"/>
</dbReference>
<feature type="transmembrane region" description="Helical" evidence="7">
    <location>
        <begin position="128"/>
        <end position="150"/>
    </location>
</feature>
<feature type="transmembrane region" description="Helical" evidence="7">
    <location>
        <begin position="157"/>
        <end position="178"/>
    </location>
</feature>
<feature type="transmembrane region" description="Helical" evidence="7">
    <location>
        <begin position="95"/>
        <end position="116"/>
    </location>
</feature>
<dbReference type="RefSeq" id="WP_131155292.1">
    <property type="nucleotide sequence ID" value="NZ_CP036402.1"/>
</dbReference>
<feature type="transmembrane region" description="Helical" evidence="7">
    <location>
        <begin position="391"/>
        <end position="412"/>
    </location>
</feature>
<dbReference type="KEGG" id="erz:ER308_12460"/>
<evidence type="ECO:0000313" key="9">
    <source>
        <dbReference type="Proteomes" id="UP000291469"/>
    </source>
</evidence>
<organism evidence="8 9">
    <name type="scientific">Egibacter rhizosphaerae</name>
    <dbReference type="NCBI Taxonomy" id="1670831"/>
    <lineage>
        <taxon>Bacteria</taxon>
        <taxon>Bacillati</taxon>
        <taxon>Actinomycetota</taxon>
        <taxon>Nitriliruptoria</taxon>
        <taxon>Egibacterales</taxon>
        <taxon>Egibacteraceae</taxon>
        <taxon>Egibacter</taxon>
    </lineage>
</organism>
<keyword evidence="4 7" id="KW-0812">Transmembrane</keyword>
<feature type="transmembrane region" description="Helical" evidence="7">
    <location>
        <begin position="55"/>
        <end position="74"/>
    </location>
</feature>
<keyword evidence="9" id="KW-1185">Reference proteome</keyword>
<feature type="transmembrane region" description="Helical" evidence="7">
    <location>
        <begin position="458"/>
        <end position="478"/>
    </location>
</feature>
<feature type="transmembrane region" description="Helical" evidence="7">
    <location>
        <begin position="424"/>
        <end position="446"/>
    </location>
</feature>
<feature type="transmembrane region" description="Helical" evidence="7">
    <location>
        <begin position="301"/>
        <end position="320"/>
    </location>
</feature>
<dbReference type="GO" id="GO:0005886">
    <property type="term" value="C:plasma membrane"/>
    <property type="evidence" value="ECO:0007669"/>
    <property type="project" value="UniProtKB-SubCell"/>
</dbReference>
<dbReference type="OrthoDB" id="9770347at2"/>
<sequence>MTSPVAHPATGASSGRPGEGAVAGARWLTVAQVVTQVTRTGVQILLARLLLPSDFGLMAMALVVTNFLDIFRDLGTRAAIIQRREVTPTILSSLFYVNVGFGVALSLGVALLAPLAAALLGDGNVTPVLQVLGLSIALSSFGLVQLGLLYRDMRYRWIGALHVTSALVQAGVSVGLALSGFGVWSLVGGTLAGALASTLLAWLASSWRPSWSFSASEVRSVWSFSLNLSGSHLVGFLVGNLDKVIIGRLLGTTSLGYYTLAQRILMYPIRSITQMAQEVLLPSMARRQDDDEALTDQFMRAGAVIALTTFPLMAIAAVLAEPFVRVVLGEQWLPAAPLIAVLGPVGALQSLNYTVSALYQAKGRTDWLLRFGVVAGVVYVLGYVIGARWGLMGVAVGYTVAVLVLTYPAFAIPFRLIGASTRAYARVVAPFAVGAILASAAARGTLELLATMNVIEPVALALAAPAGLVPYALLLWLLRPGGVDDAARVVGLGRLLRN</sequence>
<dbReference type="Proteomes" id="UP000291469">
    <property type="component" value="Chromosome"/>
</dbReference>
<dbReference type="PANTHER" id="PTHR30250">
    <property type="entry name" value="PST FAMILY PREDICTED COLANIC ACID TRANSPORTER"/>
    <property type="match status" value="1"/>
</dbReference>
<feature type="transmembrane region" description="Helical" evidence="7">
    <location>
        <begin position="367"/>
        <end position="385"/>
    </location>
</feature>
<reference evidence="8 9" key="1">
    <citation type="submission" date="2019-01" db="EMBL/GenBank/DDBJ databases">
        <title>Egibacter rhizosphaerae EGI 80759T.</title>
        <authorList>
            <person name="Chen D.-D."/>
            <person name="Tian Y."/>
            <person name="Jiao J.-Y."/>
            <person name="Zhang X.-T."/>
            <person name="Zhang Y.-G."/>
            <person name="Zhang Y."/>
            <person name="Xiao M."/>
            <person name="Shu W.-S."/>
            <person name="Li W.-J."/>
        </authorList>
    </citation>
    <scope>NUCLEOTIDE SEQUENCE [LARGE SCALE GENOMIC DNA]</scope>
    <source>
        <strain evidence="8 9">EGI 80759</strain>
    </source>
</reference>
<dbReference type="AlphaFoldDB" id="A0A411YG91"/>
<dbReference type="EMBL" id="CP036402">
    <property type="protein sequence ID" value="QBI20295.1"/>
    <property type="molecule type" value="Genomic_DNA"/>
</dbReference>
<comment type="similarity">
    <text evidence="2">Belongs to the polysaccharide synthase family.</text>
</comment>
<keyword evidence="3" id="KW-1003">Cell membrane</keyword>
<dbReference type="PANTHER" id="PTHR30250:SF10">
    <property type="entry name" value="LIPOPOLYSACCHARIDE BIOSYNTHESIS PROTEIN WZXC"/>
    <property type="match status" value="1"/>
</dbReference>
<evidence type="ECO:0000256" key="3">
    <source>
        <dbReference type="ARBA" id="ARBA00022475"/>
    </source>
</evidence>
<feature type="transmembrane region" description="Helical" evidence="7">
    <location>
        <begin position="184"/>
        <end position="204"/>
    </location>
</feature>
<evidence type="ECO:0000256" key="5">
    <source>
        <dbReference type="ARBA" id="ARBA00022989"/>
    </source>
</evidence>
<protein>
    <submittedName>
        <fullName evidence="8">Lipopolysaccharide biosynthesis protein</fullName>
    </submittedName>
</protein>